<keyword evidence="12" id="KW-1185">Reference proteome</keyword>
<evidence type="ECO:0000313" key="12">
    <source>
        <dbReference type="Proteomes" id="UP000023152"/>
    </source>
</evidence>
<dbReference type="GO" id="GO:0070183">
    <property type="term" value="P:mitochondrial tryptophanyl-tRNA aminoacylation"/>
    <property type="evidence" value="ECO:0007669"/>
    <property type="project" value="TreeGrafter"/>
</dbReference>
<comment type="subcellular location">
    <subcellularLocation>
        <location evidence="1">Mitochondrion</location>
    </subcellularLocation>
</comment>
<evidence type="ECO:0000256" key="10">
    <source>
        <dbReference type="RuleBase" id="RU363036"/>
    </source>
</evidence>
<dbReference type="Gene3D" id="3.40.50.620">
    <property type="entry name" value="HUPs"/>
    <property type="match status" value="1"/>
</dbReference>
<evidence type="ECO:0000256" key="1">
    <source>
        <dbReference type="ARBA" id="ARBA00004173"/>
    </source>
</evidence>
<evidence type="ECO:0000256" key="3">
    <source>
        <dbReference type="ARBA" id="ARBA00013161"/>
    </source>
</evidence>
<proteinExistence type="inferred from homology"/>
<keyword evidence="5 10" id="KW-0547">Nucleotide-binding</keyword>
<evidence type="ECO:0000256" key="9">
    <source>
        <dbReference type="ARBA" id="ARBA00030268"/>
    </source>
</evidence>
<dbReference type="NCBIfam" id="TIGR00233">
    <property type="entry name" value="trpS"/>
    <property type="match status" value="1"/>
</dbReference>
<dbReference type="InterPro" id="IPR014729">
    <property type="entry name" value="Rossmann-like_a/b/a_fold"/>
</dbReference>
<evidence type="ECO:0000256" key="7">
    <source>
        <dbReference type="ARBA" id="ARBA00022917"/>
    </source>
</evidence>
<dbReference type="SUPFAM" id="SSF52374">
    <property type="entry name" value="Nucleotidylyl transferase"/>
    <property type="match status" value="1"/>
</dbReference>
<dbReference type="OrthoDB" id="15808at2759"/>
<dbReference type="GO" id="GO:0004830">
    <property type="term" value="F:tryptophan-tRNA ligase activity"/>
    <property type="evidence" value="ECO:0007669"/>
    <property type="project" value="UniProtKB-EC"/>
</dbReference>
<dbReference type="GO" id="GO:0005524">
    <property type="term" value="F:ATP binding"/>
    <property type="evidence" value="ECO:0007669"/>
    <property type="project" value="UniProtKB-KW"/>
</dbReference>
<comment type="similarity">
    <text evidence="2 10">Belongs to the class-I aminoacyl-tRNA synthetase family.</text>
</comment>
<evidence type="ECO:0000256" key="2">
    <source>
        <dbReference type="ARBA" id="ARBA00005594"/>
    </source>
</evidence>
<dbReference type="Gene3D" id="1.10.240.10">
    <property type="entry name" value="Tyrosyl-Transfer RNA Synthetase"/>
    <property type="match status" value="1"/>
</dbReference>
<evidence type="ECO:0000313" key="11">
    <source>
        <dbReference type="EMBL" id="ETN98341.1"/>
    </source>
</evidence>
<dbReference type="InterPro" id="IPR002306">
    <property type="entry name" value="Trp-tRNA-ligase"/>
</dbReference>
<dbReference type="Proteomes" id="UP000023152">
    <property type="component" value="Unassembled WGS sequence"/>
</dbReference>
<dbReference type="EC" id="6.1.1.2" evidence="3"/>
<keyword evidence="6 10" id="KW-0067">ATP-binding</keyword>
<dbReference type="InterPro" id="IPR002305">
    <property type="entry name" value="aa-tRNA-synth_Ic"/>
</dbReference>
<dbReference type="FunFam" id="1.10.240.10:FF:000002">
    <property type="entry name" value="Tryptophan--tRNA ligase"/>
    <property type="match status" value="1"/>
</dbReference>
<dbReference type="Pfam" id="PF00579">
    <property type="entry name" value="tRNA-synt_1b"/>
    <property type="match status" value="1"/>
</dbReference>
<evidence type="ECO:0000256" key="5">
    <source>
        <dbReference type="ARBA" id="ARBA00022741"/>
    </source>
</evidence>
<dbReference type="InterPro" id="IPR050203">
    <property type="entry name" value="Trp-tRNA_synthetase"/>
</dbReference>
<keyword evidence="7 10" id="KW-0648">Protein biosynthesis</keyword>
<dbReference type="PANTHER" id="PTHR43766">
    <property type="entry name" value="TRYPTOPHAN--TRNA LIGASE, MITOCHONDRIAL"/>
    <property type="match status" value="1"/>
</dbReference>
<dbReference type="EMBL" id="ASPP01046947">
    <property type="protein sequence ID" value="ETN98341.1"/>
    <property type="molecule type" value="Genomic_DNA"/>
</dbReference>
<comment type="caution">
    <text evidence="11">The sequence shown here is derived from an EMBL/GenBank/DDBJ whole genome shotgun (WGS) entry which is preliminary data.</text>
</comment>
<sequence length="283" mass="31943">MAATIMGCGIPLEKSLIYWQSHVPQHAELMWLLSCFSSLGYLSRMPQYMEKSKKHVSAMNLGLYRFTPVLQAADILLFESQLVPVGEDQCIHINFTRDLVDSVHAFYGKPIFTKPETYLLNDDETSADQNTVNCARVMSLRDASSKMSKSDPSSMSRIDLIDSLDDIVTKIGRAVTDSYGPFITYDTEKRPGLANLIRIYSAVSDMSIAKITTEFQNYNTAKFKEACAVQVNSHLAPIREEIMRLRKDKSFVKKVMTENAKEAKEIAEQTMKKVRKELGFVGL</sequence>
<organism evidence="11 12">
    <name type="scientific">Reticulomyxa filosa</name>
    <dbReference type="NCBI Taxonomy" id="46433"/>
    <lineage>
        <taxon>Eukaryota</taxon>
        <taxon>Sar</taxon>
        <taxon>Rhizaria</taxon>
        <taxon>Retaria</taxon>
        <taxon>Foraminifera</taxon>
        <taxon>Monothalamids</taxon>
        <taxon>Reticulomyxidae</taxon>
        <taxon>Reticulomyxa</taxon>
    </lineage>
</organism>
<protein>
    <recommendedName>
        <fullName evidence="3">tryptophan--tRNA ligase</fullName>
        <ecNumber evidence="3">6.1.1.2</ecNumber>
    </recommendedName>
    <alternativeName>
        <fullName evidence="9">Tryptophanyl-tRNA synthetase</fullName>
    </alternativeName>
</protein>
<keyword evidence="8 10" id="KW-0030">Aminoacyl-tRNA synthetase</keyword>
<dbReference type="OMA" id="PNHIRIE"/>
<evidence type="ECO:0000256" key="4">
    <source>
        <dbReference type="ARBA" id="ARBA00022598"/>
    </source>
</evidence>
<dbReference type="GO" id="GO:0005759">
    <property type="term" value="C:mitochondrial matrix"/>
    <property type="evidence" value="ECO:0007669"/>
    <property type="project" value="TreeGrafter"/>
</dbReference>
<evidence type="ECO:0000256" key="6">
    <source>
        <dbReference type="ARBA" id="ARBA00022840"/>
    </source>
</evidence>
<reference evidence="11 12" key="1">
    <citation type="journal article" date="2013" name="Curr. Biol.">
        <title>The Genome of the Foraminiferan Reticulomyxa filosa.</title>
        <authorList>
            <person name="Glockner G."/>
            <person name="Hulsmann N."/>
            <person name="Schleicher M."/>
            <person name="Noegel A.A."/>
            <person name="Eichinger L."/>
            <person name="Gallinger C."/>
            <person name="Pawlowski J."/>
            <person name="Sierra R."/>
            <person name="Euteneuer U."/>
            <person name="Pillet L."/>
            <person name="Moustafa A."/>
            <person name="Platzer M."/>
            <person name="Groth M."/>
            <person name="Szafranski K."/>
            <person name="Schliwa M."/>
        </authorList>
    </citation>
    <scope>NUCLEOTIDE SEQUENCE [LARGE SCALE GENOMIC DNA]</scope>
</reference>
<dbReference type="AlphaFoldDB" id="X6LB37"/>
<dbReference type="PRINTS" id="PR01039">
    <property type="entry name" value="TRNASYNTHTRP"/>
</dbReference>
<evidence type="ECO:0000256" key="8">
    <source>
        <dbReference type="ARBA" id="ARBA00023146"/>
    </source>
</evidence>
<accession>X6LB37</accession>
<keyword evidence="4 10" id="KW-0436">Ligase</keyword>
<name>X6LB37_RETFI</name>
<dbReference type="PANTHER" id="PTHR43766:SF1">
    <property type="entry name" value="TRYPTOPHAN--TRNA LIGASE, MITOCHONDRIAL"/>
    <property type="match status" value="1"/>
</dbReference>
<gene>
    <name evidence="11" type="ORF">RFI_39168</name>
</gene>